<evidence type="ECO:0000313" key="1">
    <source>
        <dbReference type="EMBL" id="GBP22272.1"/>
    </source>
</evidence>
<accession>A0A4C1U7C8</accession>
<gene>
    <name evidence="1" type="ORF">EVAR_22558_1</name>
</gene>
<dbReference type="Proteomes" id="UP000299102">
    <property type="component" value="Unassembled WGS sequence"/>
</dbReference>
<keyword evidence="2" id="KW-1185">Reference proteome</keyword>
<dbReference type="AlphaFoldDB" id="A0A4C1U7C8"/>
<comment type="caution">
    <text evidence="1">The sequence shown here is derived from an EMBL/GenBank/DDBJ whole genome shotgun (WGS) entry which is preliminary data.</text>
</comment>
<protein>
    <submittedName>
        <fullName evidence="1">Uncharacterized protein</fullName>
    </submittedName>
</protein>
<organism evidence="1 2">
    <name type="scientific">Eumeta variegata</name>
    <name type="common">Bagworm moth</name>
    <name type="synonym">Eumeta japonica</name>
    <dbReference type="NCBI Taxonomy" id="151549"/>
    <lineage>
        <taxon>Eukaryota</taxon>
        <taxon>Metazoa</taxon>
        <taxon>Ecdysozoa</taxon>
        <taxon>Arthropoda</taxon>
        <taxon>Hexapoda</taxon>
        <taxon>Insecta</taxon>
        <taxon>Pterygota</taxon>
        <taxon>Neoptera</taxon>
        <taxon>Endopterygota</taxon>
        <taxon>Lepidoptera</taxon>
        <taxon>Glossata</taxon>
        <taxon>Ditrysia</taxon>
        <taxon>Tineoidea</taxon>
        <taxon>Psychidae</taxon>
        <taxon>Oiketicinae</taxon>
        <taxon>Eumeta</taxon>
    </lineage>
</organism>
<proteinExistence type="predicted"/>
<evidence type="ECO:0000313" key="2">
    <source>
        <dbReference type="Proteomes" id="UP000299102"/>
    </source>
</evidence>
<sequence length="136" mass="15981">MLGPQEDFWIPSLLYSEKIQLPMSRCLADYYRTLHTPFVSHRTLLGTTCQRRYSQSKNLFNPFGVEGKRRYGDEISKNFTVVELQLLWPTSLQHKKWTGSAGEIPHFHRIRTRSSSFHCSLFLDILFPPKKPATHW</sequence>
<dbReference type="EMBL" id="BGZK01000138">
    <property type="protein sequence ID" value="GBP22272.1"/>
    <property type="molecule type" value="Genomic_DNA"/>
</dbReference>
<reference evidence="1 2" key="1">
    <citation type="journal article" date="2019" name="Commun. Biol.">
        <title>The bagworm genome reveals a unique fibroin gene that provides high tensile strength.</title>
        <authorList>
            <person name="Kono N."/>
            <person name="Nakamura H."/>
            <person name="Ohtoshi R."/>
            <person name="Tomita M."/>
            <person name="Numata K."/>
            <person name="Arakawa K."/>
        </authorList>
    </citation>
    <scope>NUCLEOTIDE SEQUENCE [LARGE SCALE GENOMIC DNA]</scope>
</reference>
<name>A0A4C1U7C8_EUMVA</name>